<name>A0A9N9C909_9GLOM</name>
<dbReference type="AlphaFoldDB" id="A0A9N9C909"/>
<gene>
    <name evidence="3" type="ORF">RFULGI_LOCUS6246</name>
</gene>
<dbReference type="InterPro" id="IPR011044">
    <property type="entry name" value="Quino_amine_DH_bsu"/>
</dbReference>
<proteinExistence type="predicted"/>
<evidence type="ECO:0000313" key="4">
    <source>
        <dbReference type="Proteomes" id="UP000789396"/>
    </source>
</evidence>
<dbReference type="Proteomes" id="UP000789396">
    <property type="component" value="Unassembled WGS sequence"/>
</dbReference>
<feature type="non-terminal residue" evidence="3">
    <location>
        <position position="83"/>
    </location>
</feature>
<dbReference type="EMBL" id="CAJVPZ010007870">
    <property type="protein sequence ID" value="CAG8591499.1"/>
    <property type="molecule type" value="Genomic_DNA"/>
</dbReference>
<dbReference type="OrthoDB" id="340259at2759"/>
<dbReference type="PANTHER" id="PTHR22839">
    <property type="entry name" value="THO COMPLEX SUBUNIT 3 THO3"/>
    <property type="match status" value="1"/>
</dbReference>
<evidence type="ECO:0000313" key="3">
    <source>
        <dbReference type="EMBL" id="CAG8591499.1"/>
    </source>
</evidence>
<sequence length="83" mass="9364">CTHIVSTDGENINISWSWNGEMVAVGDKDDKISFIDPRKSPEPAIVNTYAEIDDIRDEVVDPVQVLRGHTANCYCIDFDPKQR</sequence>
<evidence type="ECO:0000256" key="1">
    <source>
        <dbReference type="ARBA" id="ARBA00022574"/>
    </source>
</evidence>
<dbReference type="Gene3D" id="2.130.10.10">
    <property type="entry name" value="YVTN repeat-like/Quinoprotein amine dehydrogenase"/>
    <property type="match status" value="1"/>
</dbReference>
<keyword evidence="1" id="KW-0853">WD repeat</keyword>
<keyword evidence="2" id="KW-0677">Repeat</keyword>
<dbReference type="SUPFAM" id="SSF50969">
    <property type="entry name" value="YVTN repeat-like/Quinoprotein amine dehydrogenase"/>
    <property type="match status" value="1"/>
</dbReference>
<dbReference type="InterPro" id="IPR040132">
    <property type="entry name" value="Tex1/THOC3"/>
</dbReference>
<reference evidence="3" key="1">
    <citation type="submission" date="2021-06" db="EMBL/GenBank/DDBJ databases">
        <authorList>
            <person name="Kallberg Y."/>
            <person name="Tangrot J."/>
            <person name="Rosling A."/>
        </authorList>
    </citation>
    <scope>NUCLEOTIDE SEQUENCE</scope>
    <source>
        <strain evidence="3">IN212</strain>
    </source>
</reference>
<comment type="caution">
    <text evidence="3">The sequence shown here is derived from an EMBL/GenBank/DDBJ whole genome shotgun (WGS) entry which is preliminary data.</text>
</comment>
<dbReference type="InterPro" id="IPR015943">
    <property type="entry name" value="WD40/YVTN_repeat-like_dom_sf"/>
</dbReference>
<protein>
    <submittedName>
        <fullName evidence="3">12702_t:CDS:1</fullName>
    </submittedName>
</protein>
<dbReference type="GO" id="GO:0000445">
    <property type="term" value="C:THO complex part of transcription export complex"/>
    <property type="evidence" value="ECO:0007669"/>
    <property type="project" value="TreeGrafter"/>
</dbReference>
<evidence type="ECO:0000256" key="2">
    <source>
        <dbReference type="ARBA" id="ARBA00022737"/>
    </source>
</evidence>
<organism evidence="3 4">
    <name type="scientific">Racocetra fulgida</name>
    <dbReference type="NCBI Taxonomy" id="60492"/>
    <lineage>
        <taxon>Eukaryota</taxon>
        <taxon>Fungi</taxon>
        <taxon>Fungi incertae sedis</taxon>
        <taxon>Mucoromycota</taxon>
        <taxon>Glomeromycotina</taxon>
        <taxon>Glomeromycetes</taxon>
        <taxon>Diversisporales</taxon>
        <taxon>Gigasporaceae</taxon>
        <taxon>Racocetra</taxon>
    </lineage>
</organism>
<keyword evidence="4" id="KW-1185">Reference proteome</keyword>
<dbReference type="PANTHER" id="PTHR22839:SF0">
    <property type="entry name" value="THO COMPLEX SUBUNIT 3"/>
    <property type="match status" value="1"/>
</dbReference>
<accession>A0A9N9C909</accession>
<dbReference type="GO" id="GO:0006406">
    <property type="term" value="P:mRNA export from nucleus"/>
    <property type="evidence" value="ECO:0007669"/>
    <property type="project" value="InterPro"/>
</dbReference>